<evidence type="ECO:0000256" key="1">
    <source>
        <dbReference type="SAM" id="Phobius"/>
    </source>
</evidence>
<dbReference type="PANTHER" id="PTHR14969:SF13">
    <property type="entry name" value="AT30094P"/>
    <property type="match status" value="1"/>
</dbReference>
<dbReference type="SMART" id="SM00014">
    <property type="entry name" value="acidPPc"/>
    <property type="match status" value="1"/>
</dbReference>
<keyword evidence="1" id="KW-1133">Transmembrane helix</keyword>
<protein>
    <recommendedName>
        <fullName evidence="2">Phosphatidic acid phosphatase type 2/haloperoxidase domain-containing protein</fullName>
    </recommendedName>
</protein>
<gene>
    <name evidence="3" type="ORF">CBF29_05270</name>
</gene>
<proteinExistence type="predicted"/>
<feature type="transmembrane region" description="Helical" evidence="1">
    <location>
        <begin position="131"/>
        <end position="151"/>
    </location>
</feature>
<feature type="transmembrane region" description="Helical" evidence="1">
    <location>
        <begin position="91"/>
        <end position="111"/>
    </location>
</feature>
<accession>A0A430AYC8</accession>
<feature type="transmembrane region" description="Helical" evidence="1">
    <location>
        <begin position="163"/>
        <end position="181"/>
    </location>
</feature>
<dbReference type="CDD" id="cd03392">
    <property type="entry name" value="PAP2_like_2"/>
    <property type="match status" value="1"/>
</dbReference>
<feature type="domain" description="Phosphatidic acid phosphatase type 2/haloperoxidase" evidence="2">
    <location>
        <begin position="90"/>
        <end position="202"/>
    </location>
</feature>
<dbReference type="OrthoDB" id="9789113at2"/>
<evidence type="ECO:0000313" key="3">
    <source>
        <dbReference type="EMBL" id="RSU13080.1"/>
    </source>
</evidence>
<keyword evidence="1" id="KW-0812">Transmembrane</keyword>
<name>A0A430AYC8_9ENTE</name>
<dbReference type="Proteomes" id="UP000287605">
    <property type="component" value="Unassembled WGS sequence"/>
</dbReference>
<dbReference type="Gene3D" id="1.20.144.10">
    <property type="entry name" value="Phosphatidic acid phosphatase type 2/haloperoxidase"/>
    <property type="match status" value="2"/>
</dbReference>
<feature type="transmembrane region" description="Helical" evidence="1">
    <location>
        <begin position="12"/>
        <end position="31"/>
    </location>
</feature>
<feature type="transmembrane region" description="Helical" evidence="1">
    <location>
        <begin position="64"/>
        <end position="82"/>
    </location>
</feature>
<keyword evidence="1" id="KW-0472">Membrane</keyword>
<evidence type="ECO:0000313" key="4">
    <source>
        <dbReference type="Proteomes" id="UP000287605"/>
    </source>
</evidence>
<keyword evidence="4" id="KW-1185">Reference proteome</keyword>
<sequence>MKHSNKALLMQFYASSALVIFMLIGYTAKFYEELLLAIDLPIITFIADHRSRVLTSIFTWLTKFGNGVTVIFLLLVVVAFLWQRKKKVESAWLLANCGISASVNFLIKFLFERPRPSVKHLVPATHFSFPSGHAMISIMLYGTMIIILAPYVRVNVFAKMAQVILALLIVLIGISRIYLGVHYPSDIIAGYLLALSWLGLSYPVFAKYRYKQLFHHP</sequence>
<comment type="caution">
    <text evidence="3">The sequence shown here is derived from an EMBL/GenBank/DDBJ whole genome shotgun (WGS) entry which is preliminary data.</text>
</comment>
<dbReference type="EMBL" id="NGKA01000006">
    <property type="protein sequence ID" value="RSU13080.1"/>
    <property type="molecule type" value="Genomic_DNA"/>
</dbReference>
<dbReference type="InterPro" id="IPR036938">
    <property type="entry name" value="PAP2/HPO_sf"/>
</dbReference>
<dbReference type="Pfam" id="PF01569">
    <property type="entry name" value="PAP2"/>
    <property type="match status" value="1"/>
</dbReference>
<dbReference type="PANTHER" id="PTHR14969">
    <property type="entry name" value="SPHINGOSINE-1-PHOSPHATE PHOSPHOHYDROLASE"/>
    <property type="match status" value="1"/>
</dbReference>
<dbReference type="RefSeq" id="WP_126808123.1">
    <property type="nucleotide sequence ID" value="NZ_NGKA01000006.1"/>
</dbReference>
<feature type="transmembrane region" description="Helical" evidence="1">
    <location>
        <begin position="187"/>
        <end position="205"/>
    </location>
</feature>
<reference evidence="3 4" key="1">
    <citation type="submission" date="2017-05" db="EMBL/GenBank/DDBJ databases">
        <title>Vagococcus spp. assemblies.</title>
        <authorList>
            <person name="Gulvik C.A."/>
        </authorList>
    </citation>
    <scope>NUCLEOTIDE SEQUENCE [LARGE SCALE GENOMIC DNA]</scope>
    <source>
        <strain evidence="3 4">CCUG 51432</strain>
    </source>
</reference>
<dbReference type="SUPFAM" id="SSF48317">
    <property type="entry name" value="Acid phosphatase/Vanadium-dependent haloperoxidase"/>
    <property type="match status" value="1"/>
</dbReference>
<dbReference type="AlphaFoldDB" id="A0A430AYC8"/>
<dbReference type="InterPro" id="IPR000326">
    <property type="entry name" value="PAP2/HPO"/>
</dbReference>
<evidence type="ECO:0000259" key="2">
    <source>
        <dbReference type="SMART" id="SM00014"/>
    </source>
</evidence>
<organism evidence="3 4">
    <name type="scientific">Vagococcus elongatus</name>
    <dbReference type="NCBI Taxonomy" id="180344"/>
    <lineage>
        <taxon>Bacteria</taxon>
        <taxon>Bacillati</taxon>
        <taxon>Bacillota</taxon>
        <taxon>Bacilli</taxon>
        <taxon>Lactobacillales</taxon>
        <taxon>Enterococcaceae</taxon>
        <taxon>Vagococcus</taxon>
    </lineage>
</organism>